<feature type="active site" description="Proton acceptor" evidence="10">
    <location>
        <position position="815"/>
    </location>
</feature>
<evidence type="ECO:0000256" key="6">
    <source>
        <dbReference type="ARBA" id="ARBA00022840"/>
    </source>
</evidence>
<dbReference type="Gene3D" id="3.30.200.20">
    <property type="entry name" value="Phosphorylase Kinase, domain 1"/>
    <property type="match status" value="1"/>
</dbReference>
<dbReference type="SMART" id="SM00220">
    <property type="entry name" value="S_TKc"/>
    <property type="match status" value="1"/>
</dbReference>
<gene>
    <name evidence="16" type="ORF">D9619_003762</name>
</gene>
<evidence type="ECO:0000256" key="5">
    <source>
        <dbReference type="ARBA" id="ARBA00022777"/>
    </source>
</evidence>
<comment type="similarity">
    <text evidence="7">Belongs to the protein kinase superfamily. Ser/Thr protein kinase family. GCN2 subfamily.</text>
</comment>
<dbReference type="SUPFAM" id="SSF54495">
    <property type="entry name" value="UBC-like"/>
    <property type="match status" value="1"/>
</dbReference>
<reference evidence="16 17" key="1">
    <citation type="journal article" date="2020" name="ISME J.">
        <title>Uncovering the hidden diversity of litter-decomposition mechanisms in mushroom-forming fungi.</title>
        <authorList>
            <person name="Floudas D."/>
            <person name="Bentzer J."/>
            <person name="Ahren D."/>
            <person name="Johansson T."/>
            <person name="Persson P."/>
            <person name="Tunlid A."/>
        </authorList>
    </citation>
    <scope>NUCLEOTIDE SEQUENCE [LARGE SCALE GENOMIC DNA]</scope>
    <source>
        <strain evidence="16 17">CBS 101986</strain>
    </source>
</reference>
<dbReference type="FunFam" id="3.10.110.10:FF:000050">
    <property type="entry name" value="eIF-2-alpha kinase GCN2"/>
    <property type="match status" value="1"/>
</dbReference>
<dbReference type="GO" id="GO:1990625">
    <property type="term" value="P:negative regulation of cytoplasmic translational initiation in response to stress"/>
    <property type="evidence" value="ECO:0007669"/>
    <property type="project" value="TreeGrafter"/>
</dbReference>
<dbReference type="Gene3D" id="1.10.510.10">
    <property type="entry name" value="Transferase(Phosphotransferase) domain 1"/>
    <property type="match status" value="2"/>
</dbReference>
<dbReference type="PROSITE" id="PS50011">
    <property type="entry name" value="PROTEIN_KINASE_DOM"/>
    <property type="match status" value="2"/>
</dbReference>
<dbReference type="PIRSF" id="PIRSF000660">
    <property type="entry name" value="Ser/Thr_PK_GCN2"/>
    <property type="match status" value="1"/>
</dbReference>
<accession>A0A8H5AWY2</accession>
<dbReference type="GO" id="GO:0009893">
    <property type="term" value="P:positive regulation of metabolic process"/>
    <property type="evidence" value="ECO:0007669"/>
    <property type="project" value="UniProtKB-ARBA"/>
</dbReference>
<evidence type="ECO:0000256" key="2">
    <source>
        <dbReference type="ARBA" id="ARBA00022527"/>
    </source>
</evidence>
<dbReference type="Proteomes" id="UP000567179">
    <property type="component" value="Unassembled WGS sequence"/>
</dbReference>
<evidence type="ECO:0000256" key="13">
    <source>
        <dbReference type="SAM" id="MobiDB-lite"/>
    </source>
</evidence>
<dbReference type="InterPro" id="IPR016255">
    <property type="entry name" value="Gcn2"/>
</dbReference>
<keyword evidence="3" id="KW-0808">Transferase</keyword>
<dbReference type="InterPro" id="IPR017441">
    <property type="entry name" value="Protein_kinase_ATP_BS"/>
</dbReference>
<feature type="region of interest" description="Disordered" evidence="13">
    <location>
        <begin position="704"/>
        <end position="732"/>
    </location>
</feature>
<evidence type="ECO:0000313" key="16">
    <source>
        <dbReference type="EMBL" id="KAF5312083.1"/>
    </source>
</evidence>
<dbReference type="InterPro" id="IPR011009">
    <property type="entry name" value="Kinase-like_dom_sf"/>
</dbReference>
<evidence type="ECO:0000259" key="15">
    <source>
        <dbReference type="PROSITE" id="PS50908"/>
    </source>
</evidence>
<dbReference type="GO" id="GO:0004694">
    <property type="term" value="F:eukaryotic translation initiation factor 2alpha kinase activity"/>
    <property type="evidence" value="ECO:0007669"/>
    <property type="project" value="InterPro"/>
</dbReference>
<dbReference type="CDD" id="cd23823">
    <property type="entry name" value="RWD_GCN2"/>
    <property type="match status" value="1"/>
</dbReference>
<dbReference type="GO" id="GO:0005829">
    <property type="term" value="C:cytosol"/>
    <property type="evidence" value="ECO:0007669"/>
    <property type="project" value="TreeGrafter"/>
</dbReference>
<evidence type="ECO:0000256" key="12">
    <source>
        <dbReference type="PROSITE-ProRule" id="PRU10141"/>
    </source>
</evidence>
<keyword evidence="4 11" id="KW-0547">Nucleotide-binding</keyword>
<comment type="caution">
    <text evidence="16">The sequence shown here is derived from an EMBL/GenBank/DDBJ whole genome shotgun (WGS) entry which is preliminary data.</text>
</comment>
<feature type="binding site" evidence="11">
    <location>
        <position position="600"/>
    </location>
    <ligand>
        <name>ATP</name>
        <dbReference type="ChEBI" id="CHEBI:30616"/>
    </ligand>
</feature>
<dbReference type="Pfam" id="PF12745">
    <property type="entry name" value="HGTP_anticodon2"/>
    <property type="match status" value="1"/>
</dbReference>
<feature type="binding site" evidence="11">
    <location>
        <begin position="577"/>
        <end position="585"/>
    </location>
    <ligand>
        <name>ATP</name>
        <dbReference type="ChEBI" id="CHEBI:30616"/>
    </ligand>
</feature>
<evidence type="ECO:0000256" key="11">
    <source>
        <dbReference type="PIRSR" id="PIRSR000660-2"/>
    </source>
</evidence>
<dbReference type="Gene3D" id="3.10.110.10">
    <property type="entry name" value="Ubiquitin Conjugating Enzyme"/>
    <property type="match status" value="1"/>
</dbReference>
<dbReference type="Gene3D" id="3.40.50.800">
    <property type="entry name" value="Anticodon-binding domain"/>
    <property type="match status" value="1"/>
</dbReference>
<dbReference type="PROSITE" id="PS00108">
    <property type="entry name" value="PROTEIN_KINASE_ST"/>
    <property type="match status" value="1"/>
</dbReference>
<dbReference type="InterPro" id="IPR050339">
    <property type="entry name" value="CC_SR_Kinase"/>
</dbReference>
<organism evidence="16 17">
    <name type="scientific">Psilocybe cf. subviscida</name>
    <dbReference type="NCBI Taxonomy" id="2480587"/>
    <lineage>
        <taxon>Eukaryota</taxon>
        <taxon>Fungi</taxon>
        <taxon>Dikarya</taxon>
        <taxon>Basidiomycota</taxon>
        <taxon>Agaricomycotina</taxon>
        <taxon>Agaricomycetes</taxon>
        <taxon>Agaricomycetidae</taxon>
        <taxon>Agaricales</taxon>
        <taxon>Agaricineae</taxon>
        <taxon>Strophariaceae</taxon>
        <taxon>Psilocybe</taxon>
    </lineage>
</organism>
<dbReference type="PANTHER" id="PTHR11042:SF136">
    <property type="entry name" value="EIF-2-ALPHA KINASE GCN2"/>
    <property type="match status" value="1"/>
</dbReference>
<keyword evidence="5" id="KW-0418">Kinase</keyword>
<dbReference type="EC" id="2.7.11.1" evidence="1"/>
<evidence type="ECO:0000256" key="7">
    <source>
        <dbReference type="ARBA" id="ARBA00037982"/>
    </source>
</evidence>
<keyword evidence="2" id="KW-0723">Serine/threonine-protein kinase</keyword>
<dbReference type="InterPro" id="IPR000719">
    <property type="entry name" value="Prot_kinase_dom"/>
</dbReference>
<feature type="compositionally biased region" description="Polar residues" evidence="13">
    <location>
        <begin position="182"/>
        <end position="199"/>
    </location>
</feature>
<dbReference type="Gene3D" id="3.30.930.10">
    <property type="entry name" value="Bira Bifunctional Protein, Domain 2"/>
    <property type="match status" value="1"/>
</dbReference>
<dbReference type="CDD" id="cd14046">
    <property type="entry name" value="STKc_EIF2AK4_GCN2_rpt2"/>
    <property type="match status" value="1"/>
</dbReference>
<dbReference type="PROSITE" id="PS00107">
    <property type="entry name" value="PROTEIN_KINASE_ATP"/>
    <property type="match status" value="1"/>
</dbReference>
<evidence type="ECO:0000256" key="10">
    <source>
        <dbReference type="PIRSR" id="PIRSR000660-1"/>
    </source>
</evidence>
<dbReference type="Pfam" id="PF05773">
    <property type="entry name" value="RWD"/>
    <property type="match status" value="1"/>
</dbReference>
<comment type="catalytic activity">
    <reaction evidence="8">
        <text>L-threonyl-[protein] + ATP = O-phospho-L-threonyl-[protein] + ADP + H(+)</text>
        <dbReference type="Rhea" id="RHEA:46608"/>
        <dbReference type="Rhea" id="RHEA-COMP:11060"/>
        <dbReference type="Rhea" id="RHEA-COMP:11605"/>
        <dbReference type="ChEBI" id="CHEBI:15378"/>
        <dbReference type="ChEBI" id="CHEBI:30013"/>
        <dbReference type="ChEBI" id="CHEBI:30616"/>
        <dbReference type="ChEBI" id="CHEBI:61977"/>
        <dbReference type="ChEBI" id="CHEBI:456216"/>
        <dbReference type="EC" id="2.7.11.1"/>
    </reaction>
</comment>
<proteinExistence type="inferred from homology"/>
<feature type="region of interest" description="Disordered" evidence="13">
    <location>
        <begin position="177"/>
        <end position="201"/>
    </location>
</feature>
<dbReference type="GO" id="GO:0005634">
    <property type="term" value="C:nucleus"/>
    <property type="evidence" value="ECO:0007669"/>
    <property type="project" value="TreeGrafter"/>
</dbReference>
<keyword evidence="6 11" id="KW-0067">ATP-binding</keyword>
<dbReference type="Pfam" id="PF00069">
    <property type="entry name" value="Pkinase"/>
    <property type="match status" value="2"/>
</dbReference>
<feature type="compositionally biased region" description="Low complexity" evidence="13">
    <location>
        <begin position="708"/>
        <end position="724"/>
    </location>
</feature>
<feature type="region of interest" description="Disordered" evidence="13">
    <location>
        <begin position="641"/>
        <end position="677"/>
    </location>
</feature>
<dbReference type="PANTHER" id="PTHR11042">
    <property type="entry name" value="EUKARYOTIC TRANSLATION INITIATION FACTOR 2-ALPHA KINASE EIF2-ALPHA KINASE -RELATED"/>
    <property type="match status" value="1"/>
</dbReference>
<evidence type="ECO:0000259" key="14">
    <source>
        <dbReference type="PROSITE" id="PS50011"/>
    </source>
</evidence>
<feature type="compositionally biased region" description="Basic and acidic residues" evidence="13">
    <location>
        <begin position="666"/>
        <end position="677"/>
    </location>
</feature>
<feature type="binding site" evidence="12">
    <location>
        <position position="601"/>
    </location>
    <ligand>
        <name>ATP</name>
        <dbReference type="ChEBI" id="CHEBI:30616"/>
    </ligand>
</feature>
<dbReference type="InterPro" id="IPR024435">
    <property type="entry name" value="HisRS-related_dom"/>
</dbReference>
<dbReference type="InterPro" id="IPR006575">
    <property type="entry name" value="RWD_dom"/>
</dbReference>
<dbReference type="GO" id="GO:0005524">
    <property type="term" value="F:ATP binding"/>
    <property type="evidence" value="ECO:0007669"/>
    <property type="project" value="UniProtKB-UniRule"/>
</dbReference>
<feature type="domain" description="Protein kinase" evidence="14">
    <location>
        <begin position="571"/>
        <end position="963"/>
    </location>
</feature>
<feature type="domain" description="RWD" evidence="15">
    <location>
        <begin position="10"/>
        <end position="121"/>
    </location>
</feature>
<sequence>MDSTEEKQREELTAIRSIYSKEFIECPPPTAWKGAARLHEFILCIPHPENEDISFDLHVKFPKTYPSLACPVFSIEKPTRGINDVQATRLLREINAEAQKLKGREMILEMFSFSQDWLLTNITPPVEAVGSLALQMNQRAMEEARERHNREIEEAERMEKMKLREQQFLQHEIEEAEKRLSTSRNRQRSNSESTETPQVTVHEDMDSMTETFVDMRTSNGLKFNTVKLYHPRTANLGMVYMAEPILEDGSMAPPLELYVVSFQSKYYLSTQGRKKLSQVEQEIKDLINIRHPKLLTIYAEKLIVPGLSNSQANGSGPIMPQLLVLMEQAPALTLHDVLEDCESFREDRASDYIGQILTALNALHLSGLLHKGINTKCISLTSAENPSQPKSIKLCRASFHTKLLDLHRSNDFGPHTPPSPEEPKIPEGWASDVVQNESSLVYTKQRDIHDVGYILMQMLMGLNVAERFPDAASAIRTSAISPMLSRQVMLMLEPPKGVRVTCDTLLSDLDGVMNSPTTSRGRAFTFSLSGPGLVEPRTPMAHPYGSPEAHDFFRSAPPTRAKQMSRWKEDWEELELLGRGAFGSVVKARNKIDSRIYAVKKIRLKTMQSDTKIFREVNALSRLSHRNIVRYYTTWVETYEPTTSTPASDSGTESGTESEDNLTSVPDDHDNTSERHLPVNGTFQLSIEDFDDISVSRSSFPSIHFSRSGSSDGSSTGSGSTSSSDDAKPEDEFSGLFMSRSRSKSASGPKVLDALHIPHAPPVSRVLYIQMEFVERQTLMERIEEGIVEDEAWRLFQQIVDALAHMSTLNILHRDIKLTNIFIDAKGDCKVGDFGLATSSLAAVDPSDVSTPSVILDAELTLEVGTRLYIAPEVQSRRRMRGPRDHSKADMYSLGIVFFEMNFRFYTGSERIAVLEDLRKPSIIFPPTWEVSRSRQREIITWLLQHEPDKRPSAFELSNSSLLPTRLEDEYYKNALRLMAKTGSKYHEHVLETLFSQQPSLSTTFTYDSDVIASEYASLNNLVEERLAAIFHLRGAVDMEPPLLIPVTDPEQEKTHATFIDRRGDLIALPNNILVPFARLSARRNTKRIKRYHITNVYRPSSTFKQPLINKAALFDIITPDLQTGPMAAAAEIIAVASDVLDSFPDLAQQYDIHVSHSTIVEFAVNRIPVDLRAEVISIIERSKMNATQKRNLAKKGLPRNVADEIDILWEIDDDVDSILSRLERSSPTLVVVLKSAFQEVKNVIQLAHAAGVSRQIFFRPLMVGSHHVHFKDGVLVEVVKRDKPTDVLAAGGRYDALISKFKVKLKPEPPIAALGIQISVEKIIAALEAYQSSVLTTLIKEERSFGYWSPRRCDVYVVSYQPGYLQERLEVVSYLWQNNISADLMYESGLPDSERDTQLGVYRDEGILFTVYPRPRNVHGRNLAAFKVKSLLKGTEVELSKQELVPWLQQQIAEQKRVDLTTSGAPILNETPAHHPVAKDTTVNPHIHVVLPDAKKQRKNVKQLFEDKAFEKSLAIKTCFQNGMSVLAVDVSPALFDAMAKNAAWIMDDDAWKPIASMFLAAQPGYAHQIRETASRRKAEGHPYILLFAVKEDRGQLLNLS</sequence>
<dbReference type="InterPro" id="IPR008271">
    <property type="entry name" value="Ser/Thr_kinase_AS"/>
</dbReference>
<keyword evidence="17" id="KW-1185">Reference proteome</keyword>
<dbReference type="SMART" id="SM00591">
    <property type="entry name" value="RWD"/>
    <property type="match status" value="1"/>
</dbReference>
<dbReference type="EMBL" id="JAACJJ010000056">
    <property type="protein sequence ID" value="KAF5312083.1"/>
    <property type="molecule type" value="Genomic_DNA"/>
</dbReference>
<evidence type="ECO:0000256" key="8">
    <source>
        <dbReference type="ARBA" id="ARBA00047899"/>
    </source>
</evidence>
<dbReference type="SUPFAM" id="SSF56112">
    <property type="entry name" value="Protein kinase-like (PK-like)"/>
    <property type="match status" value="2"/>
</dbReference>
<protein>
    <recommendedName>
        <fullName evidence="1">non-specific serine/threonine protein kinase</fullName>
        <ecNumber evidence="1">2.7.11.1</ecNumber>
    </recommendedName>
</protein>
<dbReference type="InterPro" id="IPR045864">
    <property type="entry name" value="aa-tRNA-synth_II/BPL/LPL"/>
</dbReference>
<evidence type="ECO:0000256" key="3">
    <source>
        <dbReference type="ARBA" id="ARBA00022679"/>
    </source>
</evidence>
<dbReference type="GO" id="GO:0000077">
    <property type="term" value="P:DNA damage checkpoint signaling"/>
    <property type="evidence" value="ECO:0007669"/>
    <property type="project" value="InterPro"/>
</dbReference>
<name>A0A8H5AWY2_9AGAR</name>
<evidence type="ECO:0000256" key="9">
    <source>
        <dbReference type="ARBA" id="ARBA00048679"/>
    </source>
</evidence>
<dbReference type="PROSITE" id="PS50908">
    <property type="entry name" value="RWD"/>
    <property type="match status" value="1"/>
</dbReference>
<dbReference type="InterPro" id="IPR041715">
    <property type="entry name" value="HisRS-like_core"/>
</dbReference>
<feature type="domain" description="Protein kinase" evidence="14">
    <location>
        <begin position="225"/>
        <end position="513"/>
    </location>
</feature>
<dbReference type="InterPro" id="IPR036621">
    <property type="entry name" value="Anticodon-bd_dom_sf"/>
</dbReference>
<evidence type="ECO:0000256" key="4">
    <source>
        <dbReference type="ARBA" id="ARBA00022741"/>
    </source>
</evidence>
<evidence type="ECO:0000256" key="1">
    <source>
        <dbReference type="ARBA" id="ARBA00012513"/>
    </source>
</evidence>
<comment type="catalytic activity">
    <reaction evidence="9">
        <text>L-seryl-[protein] + ATP = O-phospho-L-seryl-[protein] + ADP + H(+)</text>
        <dbReference type="Rhea" id="RHEA:17989"/>
        <dbReference type="Rhea" id="RHEA-COMP:9863"/>
        <dbReference type="Rhea" id="RHEA-COMP:11604"/>
        <dbReference type="ChEBI" id="CHEBI:15378"/>
        <dbReference type="ChEBI" id="CHEBI:29999"/>
        <dbReference type="ChEBI" id="CHEBI:30616"/>
        <dbReference type="ChEBI" id="CHEBI:83421"/>
        <dbReference type="ChEBI" id="CHEBI:456216"/>
        <dbReference type="EC" id="2.7.11.1"/>
    </reaction>
</comment>
<dbReference type="SUPFAM" id="SSF55681">
    <property type="entry name" value="Class II aaRS and biotin synthetases"/>
    <property type="match status" value="1"/>
</dbReference>
<evidence type="ECO:0000313" key="17">
    <source>
        <dbReference type="Proteomes" id="UP000567179"/>
    </source>
</evidence>
<dbReference type="OrthoDB" id="341578at2759"/>
<dbReference type="InterPro" id="IPR016135">
    <property type="entry name" value="UBQ-conjugating_enzyme/RWD"/>
</dbReference>
<dbReference type="Pfam" id="PF13393">
    <property type="entry name" value="tRNA-synt_His"/>
    <property type="match status" value="1"/>
</dbReference>